<dbReference type="EMBL" id="JBHRZH010000019">
    <property type="protein sequence ID" value="MFC3763564.1"/>
    <property type="molecule type" value="Genomic_DNA"/>
</dbReference>
<evidence type="ECO:0000313" key="2">
    <source>
        <dbReference type="Proteomes" id="UP001595699"/>
    </source>
</evidence>
<accession>A0ABV7YFI8</accession>
<gene>
    <name evidence="1" type="ORF">ACFOUW_22180</name>
</gene>
<name>A0ABV7YFI8_9ACTN</name>
<dbReference type="InterPro" id="IPR015996">
    <property type="entry name" value="UCP028451"/>
</dbReference>
<dbReference type="Pfam" id="PF09365">
    <property type="entry name" value="DUF2461"/>
    <property type="match status" value="1"/>
</dbReference>
<protein>
    <submittedName>
        <fullName evidence="1">DUF2461 domain-containing protein</fullName>
    </submittedName>
</protein>
<dbReference type="Proteomes" id="UP001595699">
    <property type="component" value="Unassembled WGS sequence"/>
</dbReference>
<evidence type="ECO:0000313" key="1">
    <source>
        <dbReference type="EMBL" id="MFC3763564.1"/>
    </source>
</evidence>
<reference evidence="2" key="1">
    <citation type="journal article" date="2019" name="Int. J. Syst. Evol. Microbiol.">
        <title>The Global Catalogue of Microorganisms (GCM) 10K type strain sequencing project: providing services to taxonomists for standard genome sequencing and annotation.</title>
        <authorList>
            <consortium name="The Broad Institute Genomics Platform"/>
            <consortium name="The Broad Institute Genome Sequencing Center for Infectious Disease"/>
            <person name="Wu L."/>
            <person name="Ma J."/>
        </authorList>
    </citation>
    <scope>NUCLEOTIDE SEQUENCE [LARGE SCALE GENOMIC DNA]</scope>
    <source>
        <strain evidence="2">CGMCC 4.7241</strain>
    </source>
</reference>
<dbReference type="PIRSF" id="PIRSF028451">
    <property type="entry name" value="UCP028451"/>
    <property type="match status" value="1"/>
</dbReference>
<dbReference type="InterPro" id="IPR012808">
    <property type="entry name" value="CHP02453"/>
</dbReference>
<dbReference type="NCBIfam" id="TIGR02453">
    <property type="entry name" value="TIGR02453 family protein"/>
    <property type="match status" value="1"/>
</dbReference>
<sequence>MAFRGWPAEALEFYEGLEADNTKAYWTANKPVYDEQVHAPMVELLADLEKEFGAGKIFRPYRDVRFSKDKTPYKTNIGATVEHGGYIQLSASGLGAGSGMYRMAPDQLTRFREAVDEEIKGTELERLIATAARAKIDITGYDKLKSAPKGYSRDHPRIELLRWKGLIAWKEWPVAAWLGTAAAKKRLVEFFHATDPLNAWLANHVGDSELPDY</sequence>
<dbReference type="RefSeq" id="WP_205115621.1">
    <property type="nucleotide sequence ID" value="NZ_JAFBCM010000001.1"/>
</dbReference>
<dbReference type="PANTHER" id="PTHR36452:SF1">
    <property type="entry name" value="DUF2461 DOMAIN-CONTAINING PROTEIN"/>
    <property type="match status" value="1"/>
</dbReference>
<dbReference type="PANTHER" id="PTHR36452">
    <property type="entry name" value="CHROMOSOME 12, WHOLE GENOME SHOTGUN SEQUENCE"/>
    <property type="match status" value="1"/>
</dbReference>
<comment type="caution">
    <text evidence="1">The sequence shown here is derived from an EMBL/GenBank/DDBJ whole genome shotgun (WGS) entry which is preliminary data.</text>
</comment>
<keyword evidence="2" id="KW-1185">Reference proteome</keyword>
<proteinExistence type="predicted"/>
<organism evidence="1 2">
    <name type="scientific">Tenggerimyces flavus</name>
    <dbReference type="NCBI Taxonomy" id="1708749"/>
    <lineage>
        <taxon>Bacteria</taxon>
        <taxon>Bacillati</taxon>
        <taxon>Actinomycetota</taxon>
        <taxon>Actinomycetes</taxon>
        <taxon>Propionibacteriales</taxon>
        <taxon>Nocardioidaceae</taxon>
        <taxon>Tenggerimyces</taxon>
    </lineage>
</organism>